<dbReference type="AlphaFoldDB" id="A0AAD4RAH8"/>
<keyword evidence="3" id="KW-1185">Reference proteome</keyword>
<proteinExistence type="predicted"/>
<dbReference type="EMBL" id="JAKKPZ010000005">
    <property type="protein sequence ID" value="KAI1720746.1"/>
    <property type="molecule type" value="Genomic_DNA"/>
</dbReference>
<protein>
    <submittedName>
        <fullName evidence="2">Uncharacterized protein</fullName>
    </submittedName>
</protein>
<feature type="compositionally biased region" description="Polar residues" evidence="1">
    <location>
        <begin position="81"/>
        <end position="96"/>
    </location>
</feature>
<accession>A0AAD4RAH8</accession>
<evidence type="ECO:0000313" key="2">
    <source>
        <dbReference type="EMBL" id="KAI1720746.1"/>
    </source>
</evidence>
<evidence type="ECO:0000313" key="3">
    <source>
        <dbReference type="Proteomes" id="UP001201812"/>
    </source>
</evidence>
<feature type="region of interest" description="Disordered" evidence="1">
    <location>
        <begin position="1"/>
        <end position="96"/>
    </location>
</feature>
<organism evidence="2 3">
    <name type="scientific">Ditylenchus destructor</name>
    <dbReference type="NCBI Taxonomy" id="166010"/>
    <lineage>
        <taxon>Eukaryota</taxon>
        <taxon>Metazoa</taxon>
        <taxon>Ecdysozoa</taxon>
        <taxon>Nematoda</taxon>
        <taxon>Chromadorea</taxon>
        <taxon>Rhabditida</taxon>
        <taxon>Tylenchina</taxon>
        <taxon>Tylenchomorpha</taxon>
        <taxon>Sphaerularioidea</taxon>
        <taxon>Anguinidae</taxon>
        <taxon>Anguininae</taxon>
        <taxon>Ditylenchus</taxon>
    </lineage>
</organism>
<sequence>MSPTSRPTEKPSKMHASKASVKRTNETSANSNPHKSVFTAHMEAAKHHLRSKGTSMPKETDSINGVHGIKMNAPPKRLRSASRTAVRSETARTYSQ</sequence>
<evidence type="ECO:0000256" key="1">
    <source>
        <dbReference type="SAM" id="MobiDB-lite"/>
    </source>
</evidence>
<reference evidence="2" key="1">
    <citation type="submission" date="2022-01" db="EMBL/GenBank/DDBJ databases">
        <title>Genome Sequence Resource for Two Populations of Ditylenchus destructor, the Migratory Endoparasitic Phytonematode.</title>
        <authorList>
            <person name="Zhang H."/>
            <person name="Lin R."/>
            <person name="Xie B."/>
        </authorList>
    </citation>
    <scope>NUCLEOTIDE SEQUENCE</scope>
    <source>
        <strain evidence="2">BazhouSP</strain>
    </source>
</reference>
<dbReference type="Proteomes" id="UP001201812">
    <property type="component" value="Unassembled WGS sequence"/>
</dbReference>
<name>A0AAD4RAH8_9BILA</name>
<comment type="caution">
    <text evidence="2">The sequence shown here is derived from an EMBL/GenBank/DDBJ whole genome shotgun (WGS) entry which is preliminary data.</text>
</comment>
<gene>
    <name evidence="2" type="ORF">DdX_04992</name>
</gene>